<comment type="caution">
    <text evidence="1">The sequence shown here is derived from an EMBL/GenBank/DDBJ whole genome shotgun (WGS) entry which is preliminary data.</text>
</comment>
<dbReference type="EMBL" id="ACJY01000009">
    <property type="protein sequence ID" value="EFE88001.1"/>
    <property type="molecule type" value="Genomic_DNA"/>
</dbReference>
<organism evidence="1 2">
    <name type="scientific">Fusobacterium periodonticum ATCC 33693</name>
    <dbReference type="NCBI Taxonomy" id="546275"/>
    <lineage>
        <taxon>Bacteria</taxon>
        <taxon>Fusobacteriati</taxon>
        <taxon>Fusobacteriota</taxon>
        <taxon>Fusobacteriia</taxon>
        <taxon>Fusobacteriales</taxon>
        <taxon>Fusobacteriaceae</taxon>
        <taxon>Fusobacterium</taxon>
    </lineage>
</organism>
<dbReference type="Proteomes" id="UP000003748">
    <property type="component" value="Unassembled WGS sequence"/>
</dbReference>
<proteinExistence type="predicted"/>
<evidence type="ECO:0000313" key="2">
    <source>
        <dbReference type="Proteomes" id="UP000003748"/>
    </source>
</evidence>
<protein>
    <submittedName>
        <fullName evidence="1">Uncharacterized protein</fullName>
    </submittedName>
</protein>
<accession>D4CRL2</accession>
<sequence>MKLVPIITLKLKFKKIINLHSIFLGYIHREKIKKSSKLN</sequence>
<dbReference type="HOGENOM" id="CLU_3310244_0_0_0"/>
<evidence type="ECO:0000313" key="1">
    <source>
        <dbReference type="EMBL" id="EFE88001.1"/>
    </source>
</evidence>
<dbReference type="AlphaFoldDB" id="D4CRL2"/>
<gene>
    <name evidence="1" type="ORF">FUSPEROL_00020</name>
</gene>
<reference evidence="1 2" key="1">
    <citation type="submission" date="2010-02" db="EMBL/GenBank/DDBJ databases">
        <authorList>
            <person name="Weinstock G."/>
            <person name="Sodergren E."/>
            <person name="Clifton S."/>
            <person name="Fulton L."/>
            <person name="Fulton B."/>
            <person name="Courtney L."/>
            <person name="Fronick C."/>
            <person name="Harrison M."/>
            <person name="Strong C."/>
            <person name="Farmer C."/>
            <person name="Delahaunty K."/>
            <person name="Markovic C."/>
            <person name="Hall O."/>
            <person name="Minx P."/>
            <person name="Tomlinson C."/>
            <person name="Mitreva M."/>
            <person name="Nelson J."/>
            <person name="Hou S."/>
            <person name="Wollam A."/>
            <person name="Pepin K.H."/>
            <person name="Johnson M."/>
            <person name="Bhonagiri V."/>
            <person name="Zhang X."/>
            <person name="Suruliraj S."/>
            <person name="Warren W."/>
            <person name="Chinwalla A."/>
            <person name="Mardis E.R."/>
            <person name="Wilson R.K."/>
        </authorList>
    </citation>
    <scope>NUCLEOTIDE SEQUENCE [LARGE SCALE GENOMIC DNA]</scope>
    <source>
        <strain evidence="1 2">ATCC 33693</strain>
    </source>
</reference>
<name>D4CRL2_9FUSO</name>